<organism evidence="2 3">
    <name type="scientific">Piloderma croceum (strain F 1598)</name>
    <dbReference type="NCBI Taxonomy" id="765440"/>
    <lineage>
        <taxon>Eukaryota</taxon>
        <taxon>Fungi</taxon>
        <taxon>Dikarya</taxon>
        <taxon>Basidiomycota</taxon>
        <taxon>Agaricomycotina</taxon>
        <taxon>Agaricomycetes</taxon>
        <taxon>Agaricomycetidae</taxon>
        <taxon>Atheliales</taxon>
        <taxon>Atheliaceae</taxon>
        <taxon>Piloderma</taxon>
    </lineage>
</organism>
<feature type="compositionally biased region" description="Basic and acidic residues" evidence="1">
    <location>
        <begin position="135"/>
        <end position="157"/>
    </location>
</feature>
<dbReference type="EMBL" id="KN832988">
    <property type="protein sequence ID" value="KIM84102.1"/>
    <property type="molecule type" value="Genomic_DNA"/>
</dbReference>
<keyword evidence="3" id="KW-1185">Reference proteome</keyword>
<evidence type="ECO:0000313" key="2">
    <source>
        <dbReference type="EMBL" id="KIM84102.1"/>
    </source>
</evidence>
<feature type="compositionally biased region" description="Basic and acidic residues" evidence="1">
    <location>
        <begin position="205"/>
        <end position="214"/>
    </location>
</feature>
<evidence type="ECO:0000313" key="3">
    <source>
        <dbReference type="Proteomes" id="UP000054166"/>
    </source>
</evidence>
<feature type="region of interest" description="Disordered" evidence="1">
    <location>
        <begin position="135"/>
        <end position="214"/>
    </location>
</feature>
<sequence length="214" mass="23781">MERSACIQPEIVVLHLFIITEPISVPTPTHKAKTMFSIVPRSSLRNVSAAGTVARAGTARLQSTRLYSTMHDNDPEVLEREKRRTLSGEHRKTPHMDGVPGWNEHLASSAEASVKADKYATGSVDEMQRKTVDYVHTRHSPDERLGGREATYQRDEVSGPLSGTAYTGDEVPVNHGKVLKKKTVREETTEVLEEEGSPTASEANLRADREDFKF</sequence>
<gene>
    <name evidence="2" type="ORF">PILCRDRAFT_818404</name>
</gene>
<protein>
    <submittedName>
        <fullName evidence="2">Uncharacterized protein</fullName>
    </submittedName>
</protein>
<proteinExistence type="predicted"/>
<dbReference type="HOGENOM" id="CLU_112088_1_0_1"/>
<reference evidence="3" key="2">
    <citation type="submission" date="2015-01" db="EMBL/GenBank/DDBJ databases">
        <title>Evolutionary Origins and Diversification of the Mycorrhizal Mutualists.</title>
        <authorList>
            <consortium name="DOE Joint Genome Institute"/>
            <consortium name="Mycorrhizal Genomics Consortium"/>
            <person name="Kohler A."/>
            <person name="Kuo A."/>
            <person name="Nagy L.G."/>
            <person name="Floudas D."/>
            <person name="Copeland A."/>
            <person name="Barry K.W."/>
            <person name="Cichocki N."/>
            <person name="Veneault-Fourrey C."/>
            <person name="LaButti K."/>
            <person name="Lindquist E.A."/>
            <person name="Lipzen A."/>
            <person name="Lundell T."/>
            <person name="Morin E."/>
            <person name="Murat C."/>
            <person name="Riley R."/>
            <person name="Ohm R."/>
            <person name="Sun H."/>
            <person name="Tunlid A."/>
            <person name="Henrissat B."/>
            <person name="Grigoriev I.V."/>
            <person name="Hibbett D.S."/>
            <person name="Martin F."/>
        </authorList>
    </citation>
    <scope>NUCLEOTIDE SEQUENCE [LARGE SCALE GENOMIC DNA]</scope>
    <source>
        <strain evidence="3">F 1598</strain>
    </source>
</reference>
<dbReference type="Proteomes" id="UP000054166">
    <property type="component" value="Unassembled WGS sequence"/>
</dbReference>
<dbReference type="AlphaFoldDB" id="A0A0C3C3F4"/>
<name>A0A0C3C3F4_PILCF</name>
<reference evidence="2 3" key="1">
    <citation type="submission" date="2014-04" db="EMBL/GenBank/DDBJ databases">
        <authorList>
            <consortium name="DOE Joint Genome Institute"/>
            <person name="Kuo A."/>
            <person name="Tarkka M."/>
            <person name="Buscot F."/>
            <person name="Kohler A."/>
            <person name="Nagy L.G."/>
            <person name="Floudas D."/>
            <person name="Copeland A."/>
            <person name="Barry K.W."/>
            <person name="Cichocki N."/>
            <person name="Veneault-Fourrey C."/>
            <person name="LaButti K."/>
            <person name="Lindquist E.A."/>
            <person name="Lipzen A."/>
            <person name="Lundell T."/>
            <person name="Morin E."/>
            <person name="Murat C."/>
            <person name="Sun H."/>
            <person name="Tunlid A."/>
            <person name="Henrissat B."/>
            <person name="Grigoriev I.V."/>
            <person name="Hibbett D.S."/>
            <person name="Martin F."/>
            <person name="Nordberg H.P."/>
            <person name="Cantor M.N."/>
            <person name="Hua S.X."/>
        </authorList>
    </citation>
    <scope>NUCLEOTIDE SEQUENCE [LARGE SCALE GENOMIC DNA]</scope>
    <source>
        <strain evidence="2 3">F 1598</strain>
    </source>
</reference>
<dbReference type="OrthoDB" id="529205at2759"/>
<dbReference type="InParanoid" id="A0A0C3C3F4"/>
<evidence type="ECO:0000256" key="1">
    <source>
        <dbReference type="SAM" id="MobiDB-lite"/>
    </source>
</evidence>
<dbReference type="STRING" id="765440.A0A0C3C3F4"/>
<accession>A0A0C3C3F4</accession>